<feature type="compositionally biased region" description="Low complexity" evidence="1">
    <location>
        <begin position="100"/>
        <end position="109"/>
    </location>
</feature>
<feature type="compositionally biased region" description="Polar residues" evidence="1">
    <location>
        <begin position="66"/>
        <end position="77"/>
    </location>
</feature>
<dbReference type="AlphaFoldDB" id="A0A5J4TF01"/>
<comment type="caution">
    <text evidence="2">The sequence shown here is derived from an EMBL/GenBank/DDBJ whole genome shotgun (WGS) entry which is preliminary data.</text>
</comment>
<feature type="non-terminal residue" evidence="2">
    <location>
        <position position="1"/>
    </location>
</feature>
<evidence type="ECO:0000256" key="1">
    <source>
        <dbReference type="SAM" id="MobiDB-lite"/>
    </source>
</evidence>
<evidence type="ECO:0000313" key="3">
    <source>
        <dbReference type="Proteomes" id="UP000324800"/>
    </source>
</evidence>
<name>A0A5J4TF01_9EUKA</name>
<sequence>DNSACLTYPPGRGELDLLILSSKILGVGDGRNGQGSGMDSMTIEDEDPELAWALNESMQAYGGRQPNITITSPGSQSNKKKESKSGKLMEMDDLDADQGSSQKQKSNNQTEEEDYDEDDLMNQALAISLLEQSQAEQSRNNETKEKEGSNKIKQETDEEIALRLLKQIEEDDDEQIAQQQG</sequence>
<proteinExistence type="predicted"/>
<accession>A0A5J4TF01</accession>
<gene>
    <name evidence="2" type="ORF">EZS28_047439</name>
</gene>
<dbReference type="InterPro" id="IPR003903">
    <property type="entry name" value="UIM_dom"/>
</dbReference>
<dbReference type="EMBL" id="SNRW01032015">
    <property type="protein sequence ID" value="KAA6357034.1"/>
    <property type="molecule type" value="Genomic_DNA"/>
</dbReference>
<feature type="compositionally biased region" description="Basic and acidic residues" evidence="1">
    <location>
        <begin position="79"/>
        <end position="90"/>
    </location>
</feature>
<feature type="non-terminal residue" evidence="2">
    <location>
        <position position="181"/>
    </location>
</feature>
<organism evidence="2 3">
    <name type="scientific">Streblomastix strix</name>
    <dbReference type="NCBI Taxonomy" id="222440"/>
    <lineage>
        <taxon>Eukaryota</taxon>
        <taxon>Metamonada</taxon>
        <taxon>Preaxostyla</taxon>
        <taxon>Oxymonadida</taxon>
        <taxon>Streblomastigidae</taxon>
        <taxon>Streblomastix</taxon>
    </lineage>
</organism>
<feature type="compositionally biased region" description="Basic and acidic residues" evidence="1">
    <location>
        <begin position="139"/>
        <end position="155"/>
    </location>
</feature>
<dbReference type="PROSITE" id="PS50330">
    <property type="entry name" value="UIM"/>
    <property type="match status" value="1"/>
</dbReference>
<protein>
    <submittedName>
        <fullName evidence="2">Uncharacterized protein</fullName>
    </submittedName>
</protein>
<dbReference type="Gene3D" id="1.10.287.3990">
    <property type="match status" value="1"/>
</dbReference>
<feature type="compositionally biased region" description="Acidic residues" evidence="1">
    <location>
        <begin position="110"/>
        <end position="120"/>
    </location>
</feature>
<feature type="region of interest" description="Disordered" evidence="1">
    <location>
        <begin position="63"/>
        <end position="157"/>
    </location>
</feature>
<reference evidence="2 3" key="1">
    <citation type="submission" date="2019-03" db="EMBL/GenBank/DDBJ databases">
        <title>Single cell metagenomics reveals metabolic interactions within the superorganism composed of flagellate Streblomastix strix and complex community of Bacteroidetes bacteria on its surface.</title>
        <authorList>
            <person name="Treitli S.C."/>
            <person name="Kolisko M."/>
            <person name="Husnik F."/>
            <person name="Keeling P."/>
            <person name="Hampl V."/>
        </authorList>
    </citation>
    <scope>NUCLEOTIDE SEQUENCE [LARGE SCALE GENOMIC DNA]</scope>
    <source>
        <strain evidence="2">ST1C</strain>
    </source>
</reference>
<dbReference type="Proteomes" id="UP000324800">
    <property type="component" value="Unassembled WGS sequence"/>
</dbReference>
<dbReference type="SMART" id="SM00726">
    <property type="entry name" value="UIM"/>
    <property type="match status" value="2"/>
</dbReference>
<evidence type="ECO:0000313" key="2">
    <source>
        <dbReference type="EMBL" id="KAA6357034.1"/>
    </source>
</evidence>